<dbReference type="AlphaFoldDB" id="A0A3N2D1L3"/>
<name>A0A3N2D1L3_9MICO</name>
<gene>
    <name evidence="1" type="ORF">EDD28_2954</name>
</gene>
<dbReference type="OrthoDB" id="954305at2"/>
<reference evidence="1 2" key="1">
    <citation type="submission" date="2018-11" db="EMBL/GenBank/DDBJ databases">
        <title>Sequencing the genomes of 1000 actinobacteria strains.</title>
        <authorList>
            <person name="Klenk H.-P."/>
        </authorList>
    </citation>
    <scope>NUCLEOTIDE SEQUENCE [LARGE SCALE GENOMIC DNA]</scope>
    <source>
        <strain evidence="1 2">DSM 13521</strain>
    </source>
</reference>
<dbReference type="Proteomes" id="UP000275356">
    <property type="component" value="Unassembled WGS sequence"/>
</dbReference>
<comment type="caution">
    <text evidence="1">The sequence shown here is derived from an EMBL/GenBank/DDBJ whole genome shotgun (WGS) entry which is preliminary data.</text>
</comment>
<protein>
    <recommendedName>
        <fullName evidence="3">YjbR protein</fullName>
    </recommendedName>
</protein>
<sequence length="145" mass="15709">MATLDDVRAIAMGLPGVTETVDGHRGGAVWRTTSGGFVWERGPSKTDLATLASLGSSWPDGVVLGVRTDSLETKDALLAELPDTVFTIPHFDGYPAVLCRLDRVSPDDLRELVVEAWLTRAPARVARQWLADNAPADDDRLPRES</sequence>
<evidence type="ECO:0000313" key="2">
    <source>
        <dbReference type="Proteomes" id="UP000275356"/>
    </source>
</evidence>
<accession>A0A3N2D1L3</accession>
<evidence type="ECO:0008006" key="3">
    <source>
        <dbReference type="Google" id="ProtNLM"/>
    </source>
</evidence>
<organism evidence="1 2">
    <name type="scientific">Salana multivorans</name>
    <dbReference type="NCBI Taxonomy" id="120377"/>
    <lineage>
        <taxon>Bacteria</taxon>
        <taxon>Bacillati</taxon>
        <taxon>Actinomycetota</taxon>
        <taxon>Actinomycetes</taxon>
        <taxon>Micrococcales</taxon>
        <taxon>Beutenbergiaceae</taxon>
        <taxon>Salana</taxon>
    </lineage>
</organism>
<keyword evidence="2" id="KW-1185">Reference proteome</keyword>
<evidence type="ECO:0000313" key="1">
    <source>
        <dbReference type="EMBL" id="ROR93538.1"/>
    </source>
</evidence>
<dbReference type="RefSeq" id="WP_123740484.1">
    <property type="nucleotide sequence ID" value="NZ_RKHQ01000002.1"/>
</dbReference>
<dbReference type="Pfam" id="PF04237">
    <property type="entry name" value="YjbR"/>
    <property type="match status" value="1"/>
</dbReference>
<proteinExistence type="predicted"/>
<dbReference type="EMBL" id="RKHQ01000002">
    <property type="protein sequence ID" value="ROR93538.1"/>
    <property type="molecule type" value="Genomic_DNA"/>
</dbReference>
<dbReference type="InterPro" id="IPR058532">
    <property type="entry name" value="YjbR/MT2646/Rv2570-like"/>
</dbReference>